<name>B8GMV3_THISH</name>
<organism evidence="1 2">
    <name type="scientific">Thioalkalivibrio sulfidiphilus (strain HL-EbGR7)</name>
    <dbReference type="NCBI Taxonomy" id="396588"/>
    <lineage>
        <taxon>Bacteria</taxon>
        <taxon>Pseudomonadati</taxon>
        <taxon>Pseudomonadota</taxon>
        <taxon>Gammaproteobacteria</taxon>
        <taxon>Chromatiales</taxon>
        <taxon>Ectothiorhodospiraceae</taxon>
        <taxon>Thioalkalivibrio</taxon>
    </lineage>
</organism>
<protein>
    <submittedName>
        <fullName evidence="1">Uncharacterized protein</fullName>
    </submittedName>
</protein>
<proteinExistence type="predicted"/>
<keyword evidence="2" id="KW-1185">Reference proteome</keyword>
<dbReference type="KEGG" id="tgr:Tgr7_2693"/>
<dbReference type="AlphaFoldDB" id="B8GMV3"/>
<accession>B8GMV3</accession>
<evidence type="ECO:0000313" key="1">
    <source>
        <dbReference type="EMBL" id="ACL73768.1"/>
    </source>
</evidence>
<evidence type="ECO:0000313" key="2">
    <source>
        <dbReference type="Proteomes" id="UP000002383"/>
    </source>
</evidence>
<dbReference type="eggNOG" id="ENOG50314HW">
    <property type="taxonomic scope" value="Bacteria"/>
</dbReference>
<dbReference type="HOGENOM" id="CLU_123381_0_0_6"/>
<gene>
    <name evidence="1" type="ordered locus">Tgr7_2693</name>
</gene>
<reference evidence="1 2" key="1">
    <citation type="journal article" date="2011" name="Stand. Genomic Sci.">
        <title>Complete genome sequence of 'Thioalkalivibrio sulfidophilus' HL-EbGr7.</title>
        <authorList>
            <person name="Muyzer G."/>
            <person name="Sorokin D.Y."/>
            <person name="Mavromatis K."/>
            <person name="Lapidus A."/>
            <person name="Clum A."/>
            <person name="Ivanova N."/>
            <person name="Pati A."/>
            <person name="d'Haeseleer P."/>
            <person name="Woyke T."/>
            <person name="Kyrpides N.C."/>
        </authorList>
    </citation>
    <scope>NUCLEOTIDE SEQUENCE [LARGE SCALE GENOMIC DNA]</scope>
    <source>
        <strain evidence="1 2">HL-EbGR7</strain>
    </source>
</reference>
<sequence length="164" mass="18111">MMDVLVCEAGHLSSLRDLFEPLGLEIRVHPEGAELPGSYWGAPEAGLVGDVLHVRPDTPVHSALHEACHYLCMDPARRSGLHTDAGGDDLEESAVCYLQILLADHLPGVGRERLMDDMDAWGYSFRLGDTRAWFHGDAEDARAWLQAHGLVDADQAFTGRLRQR</sequence>
<dbReference type="RefSeq" id="WP_012639243.1">
    <property type="nucleotide sequence ID" value="NC_011901.1"/>
</dbReference>
<dbReference type="EMBL" id="CP001339">
    <property type="protein sequence ID" value="ACL73768.1"/>
    <property type="molecule type" value="Genomic_DNA"/>
</dbReference>
<dbReference type="STRING" id="396588.Tgr7_2693"/>
<dbReference type="OrthoDB" id="5783548at2"/>
<dbReference type="Proteomes" id="UP000002383">
    <property type="component" value="Chromosome"/>
</dbReference>